<comment type="caution">
    <text evidence="2">The sequence shown here is derived from an EMBL/GenBank/DDBJ whole genome shotgun (WGS) entry which is preliminary data.</text>
</comment>
<dbReference type="AlphaFoldDB" id="A0A9Q1C942"/>
<keyword evidence="3" id="KW-1185">Reference proteome</keyword>
<sequence length="124" mass="13477">MGMLCRTPCAKKYQQSSPNRPASAVLCASSTSMAVRDCFCQGGRWFLPDSRPNITVQFSARLKQNICPIYQVSDIGGRADAPSPPYGHEHEEGDSFVSASYPHKNLSATSPETCICDFPGSEDL</sequence>
<dbReference type="EMBL" id="JAIZAY010000006">
    <property type="protein sequence ID" value="KAJ8040967.1"/>
    <property type="molecule type" value="Genomic_DNA"/>
</dbReference>
<gene>
    <name evidence="2" type="ORF">HOLleu_15432</name>
</gene>
<reference evidence="2" key="1">
    <citation type="submission" date="2021-10" db="EMBL/GenBank/DDBJ databases">
        <title>Tropical sea cucumber genome reveals ecological adaptation and Cuvierian tubules defense mechanism.</title>
        <authorList>
            <person name="Chen T."/>
        </authorList>
    </citation>
    <scope>NUCLEOTIDE SEQUENCE</scope>
    <source>
        <strain evidence="2">Nanhai2018</strain>
        <tissue evidence="2">Muscle</tissue>
    </source>
</reference>
<organism evidence="2 3">
    <name type="scientific">Holothuria leucospilota</name>
    <name type="common">Black long sea cucumber</name>
    <name type="synonym">Mertensiothuria leucospilota</name>
    <dbReference type="NCBI Taxonomy" id="206669"/>
    <lineage>
        <taxon>Eukaryota</taxon>
        <taxon>Metazoa</taxon>
        <taxon>Echinodermata</taxon>
        <taxon>Eleutherozoa</taxon>
        <taxon>Echinozoa</taxon>
        <taxon>Holothuroidea</taxon>
        <taxon>Aspidochirotacea</taxon>
        <taxon>Aspidochirotida</taxon>
        <taxon>Holothuriidae</taxon>
        <taxon>Holothuria</taxon>
    </lineage>
</organism>
<evidence type="ECO:0000313" key="2">
    <source>
        <dbReference type="EMBL" id="KAJ8040967.1"/>
    </source>
</evidence>
<accession>A0A9Q1C942</accession>
<name>A0A9Q1C942_HOLLE</name>
<feature type="region of interest" description="Disordered" evidence="1">
    <location>
        <begin position="78"/>
        <end position="106"/>
    </location>
</feature>
<proteinExistence type="predicted"/>
<dbReference type="Proteomes" id="UP001152320">
    <property type="component" value="Chromosome 6"/>
</dbReference>
<evidence type="ECO:0000256" key="1">
    <source>
        <dbReference type="SAM" id="MobiDB-lite"/>
    </source>
</evidence>
<protein>
    <submittedName>
        <fullName evidence="2">Uncharacterized protein</fullName>
    </submittedName>
</protein>
<evidence type="ECO:0000313" key="3">
    <source>
        <dbReference type="Proteomes" id="UP001152320"/>
    </source>
</evidence>